<protein>
    <submittedName>
        <fullName evidence="4">VCBS repeat-containing protein</fullName>
    </submittedName>
</protein>
<dbReference type="InterPro" id="IPR027039">
    <property type="entry name" value="Crtac1"/>
</dbReference>
<sequence length="1112" mass="124962">MRGFFLSALYVSLLICSVGIVGCTKKTDQTTNPDFTMLSSAKTGLHFNNNLQPNVELNIFDYMYFYNGGGVAVADFNKDGYLDLYFTGNEQSNALYLNQKNLTFKDVTQISKATGEGGWSTGVTVTDINNDGWLDIYVSQVGDYRKLQGHNRLYIWKSLTKEGVPVYEESSAAYGLDLVGFGTQAGFFDFDNDGDLDLFQVNHSVHLNGTFGRRKDFEGTFHDRAGDRLFRNDDGKFVDVTASAGILSTAIGYGLGLAFSDINNDGWTDIYVTNDFHENDYLYINQQNGTFKESINDEMRHTSRYAMGVDIGDINNDGYNEIFTLDMRPEDPYILKSSLGEDDYGEFQFKLSFGYNYQYARNTLQLNNRNNTFSEIGVYANVFASDWSWATLFLDFDDDGYKDIYISNGIPKRMNDIDYVNYISNNEIHWKINMDQMKDSDLIVEQKLPSIKLKNKFFKNNHNLTFSDISSTITDNHPSFSNGAAYGDFDNDGDLDIVVNNIRDDAFLYQNNSNQSSADNHHYLNINLSGPKGNPMAIGAKVIAYKKDEVLSSEQYPVRGYLSFVSPVLHLGLGNTQNLDSIKLVWPDHSIKMIPVDSIDRTISLAYEINLPKQIYHPTTVDKPIYRDITEVSGIHYIHKENEFVEFDREQLIPHMTSTEGPALAVGDINKDGLDDFFVGSSKRKKSAIYLQYPDGKFIDITGIAILNDSVFEDVDALFADIENDGDLDLVVASGGNEYAGTSPPLKQRIYLNDGKGNFTNDSTAIPNIYMTAGCVAAHDFNKDGFIDLFFGGRAVPWNYGKIPASYLFLNDGHGRFSDATATYAPALATAGLVKDGTWADMDHDGDEDLIIAVEWGPLQIYFQQADLHFQKKEIPGSSGWWNFVQPFDFDNDGDLDFVAGNLGLNSILHASADKPVRLYVNDFDHNGQIEQIMTYYIGEKEVIFPTHREITKQLPSLKKKFLFAKDFAKANLTDLVGTEIIKNSDKLSVSLFENSYYENVDNKGTFIQHPLPQALQFSPLRAACLIDYNHDGNKDILLGGNYYENNIELGRYDADYGSVLLNDPSGLYNGVRKSLSFDGQVRKIELIRVHGKDCYLVAFNNGPLKLIQFNP</sequence>
<dbReference type="InterPro" id="IPR011519">
    <property type="entry name" value="UnbV_ASPIC"/>
</dbReference>
<dbReference type="InterPro" id="IPR013517">
    <property type="entry name" value="FG-GAP"/>
</dbReference>
<dbReference type="PANTHER" id="PTHR16026:SF0">
    <property type="entry name" value="CARTILAGE ACIDIC PROTEIN 1"/>
    <property type="match status" value="1"/>
</dbReference>
<dbReference type="Proteomes" id="UP000808337">
    <property type="component" value="Unassembled WGS sequence"/>
</dbReference>
<evidence type="ECO:0000256" key="1">
    <source>
        <dbReference type="ARBA" id="ARBA00022729"/>
    </source>
</evidence>
<dbReference type="PANTHER" id="PTHR16026">
    <property type="entry name" value="CARTILAGE ACIDIC PROTEIN 1"/>
    <property type="match status" value="1"/>
</dbReference>
<feature type="chain" id="PRO_5038603090" evidence="2">
    <location>
        <begin position="22"/>
        <end position="1112"/>
    </location>
</feature>
<dbReference type="InterPro" id="IPR028994">
    <property type="entry name" value="Integrin_alpha_N"/>
</dbReference>
<gene>
    <name evidence="4" type="ORF">IPP15_21860</name>
</gene>
<feature type="domain" description="ASPIC/UnbV" evidence="3">
    <location>
        <begin position="537"/>
        <end position="591"/>
    </location>
</feature>
<accession>A0A9D7SXC3</accession>
<dbReference type="Pfam" id="PF13517">
    <property type="entry name" value="FG-GAP_3"/>
    <property type="match status" value="5"/>
</dbReference>
<comment type="caution">
    <text evidence="4">The sequence shown here is derived from an EMBL/GenBank/DDBJ whole genome shotgun (WGS) entry which is preliminary data.</text>
</comment>
<feature type="signal peptide" evidence="2">
    <location>
        <begin position="1"/>
        <end position="21"/>
    </location>
</feature>
<dbReference type="Gene3D" id="2.130.10.130">
    <property type="entry name" value="Integrin alpha, N-terminal"/>
    <property type="match status" value="4"/>
</dbReference>
<evidence type="ECO:0000313" key="4">
    <source>
        <dbReference type="EMBL" id="MBK9984975.1"/>
    </source>
</evidence>
<proteinExistence type="predicted"/>
<reference evidence="4 5" key="1">
    <citation type="submission" date="2020-10" db="EMBL/GenBank/DDBJ databases">
        <title>Connecting structure to function with the recovery of over 1000 high-quality activated sludge metagenome-assembled genomes encoding full-length rRNA genes using long-read sequencing.</title>
        <authorList>
            <person name="Singleton C.M."/>
            <person name="Petriglieri F."/>
            <person name="Kristensen J.M."/>
            <person name="Kirkegaard R.H."/>
            <person name="Michaelsen T.Y."/>
            <person name="Andersen M.H."/>
            <person name="Karst S.M."/>
            <person name="Dueholm M.S."/>
            <person name="Nielsen P.H."/>
            <person name="Albertsen M."/>
        </authorList>
    </citation>
    <scope>NUCLEOTIDE SEQUENCE [LARGE SCALE GENOMIC DNA]</scope>
    <source>
        <strain evidence="4">Ribe_18-Q3-R11-54_MAXAC.273</strain>
    </source>
</reference>
<dbReference type="AlphaFoldDB" id="A0A9D7SXC3"/>
<name>A0A9D7SXC3_9BACT</name>
<evidence type="ECO:0000259" key="3">
    <source>
        <dbReference type="Pfam" id="PF07593"/>
    </source>
</evidence>
<dbReference type="EMBL" id="JADKGY010000032">
    <property type="protein sequence ID" value="MBK9984975.1"/>
    <property type="molecule type" value="Genomic_DNA"/>
</dbReference>
<dbReference type="Pfam" id="PF07593">
    <property type="entry name" value="UnbV_ASPIC"/>
    <property type="match status" value="1"/>
</dbReference>
<evidence type="ECO:0000256" key="2">
    <source>
        <dbReference type="SAM" id="SignalP"/>
    </source>
</evidence>
<dbReference type="PROSITE" id="PS51257">
    <property type="entry name" value="PROKAR_LIPOPROTEIN"/>
    <property type="match status" value="1"/>
</dbReference>
<organism evidence="4 5">
    <name type="scientific">Candidatus Opimibacter skivensis</name>
    <dbReference type="NCBI Taxonomy" id="2982028"/>
    <lineage>
        <taxon>Bacteria</taxon>
        <taxon>Pseudomonadati</taxon>
        <taxon>Bacteroidota</taxon>
        <taxon>Saprospiria</taxon>
        <taxon>Saprospirales</taxon>
        <taxon>Saprospiraceae</taxon>
        <taxon>Candidatus Opimibacter</taxon>
    </lineage>
</organism>
<dbReference type="SUPFAM" id="SSF69318">
    <property type="entry name" value="Integrin alpha N-terminal domain"/>
    <property type="match status" value="3"/>
</dbReference>
<keyword evidence="1 2" id="KW-0732">Signal</keyword>
<evidence type="ECO:0000313" key="5">
    <source>
        <dbReference type="Proteomes" id="UP000808337"/>
    </source>
</evidence>